<dbReference type="AlphaFoldDB" id="A0AAV4DQ33"/>
<dbReference type="Proteomes" id="UP000735302">
    <property type="component" value="Unassembled WGS sequence"/>
</dbReference>
<protein>
    <submittedName>
        <fullName evidence="2">Uncharacterized protein</fullName>
    </submittedName>
</protein>
<evidence type="ECO:0000313" key="3">
    <source>
        <dbReference type="Proteomes" id="UP000735302"/>
    </source>
</evidence>
<dbReference type="EMBL" id="BLXT01008186">
    <property type="protein sequence ID" value="GFO46442.1"/>
    <property type="molecule type" value="Genomic_DNA"/>
</dbReference>
<evidence type="ECO:0000313" key="2">
    <source>
        <dbReference type="EMBL" id="GFO46442.1"/>
    </source>
</evidence>
<name>A0AAV4DQ33_9GAST</name>
<sequence length="88" mass="9734">MSESNADLCDRKVPSDISPSSLAISPPTSKYFVKRKAKYGLVFCVYPGQADCVAELEPTRESPCKSQGKFVNPVCHQQSSKICENLHR</sequence>
<feature type="region of interest" description="Disordered" evidence="1">
    <location>
        <begin position="1"/>
        <end position="20"/>
    </location>
</feature>
<reference evidence="2 3" key="1">
    <citation type="journal article" date="2021" name="Elife">
        <title>Chloroplast acquisition without the gene transfer in kleptoplastic sea slugs, Plakobranchus ocellatus.</title>
        <authorList>
            <person name="Maeda T."/>
            <person name="Takahashi S."/>
            <person name="Yoshida T."/>
            <person name="Shimamura S."/>
            <person name="Takaki Y."/>
            <person name="Nagai Y."/>
            <person name="Toyoda A."/>
            <person name="Suzuki Y."/>
            <person name="Arimoto A."/>
            <person name="Ishii H."/>
            <person name="Satoh N."/>
            <person name="Nishiyama T."/>
            <person name="Hasebe M."/>
            <person name="Maruyama T."/>
            <person name="Minagawa J."/>
            <person name="Obokata J."/>
            <person name="Shigenobu S."/>
        </authorList>
    </citation>
    <scope>NUCLEOTIDE SEQUENCE [LARGE SCALE GENOMIC DNA]</scope>
</reference>
<evidence type="ECO:0000256" key="1">
    <source>
        <dbReference type="SAM" id="MobiDB-lite"/>
    </source>
</evidence>
<gene>
    <name evidence="2" type="ORF">PoB_007294700</name>
</gene>
<organism evidence="2 3">
    <name type="scientific">Plakobranchus ocellatus</name>
    <dbReference type="NCBI Taxonomy" id="259542"/>
    <lineage>
        <taxon>Eukaryota</taxon>
        <taxon>Metazoa</taxon>
        <taxon>Spiralia</taxon>
        <taxon>Lophotrochozoa</taxon>
        <taxon>Mollusca</taxon>
        <taxon>Gastropoda</taxon>
        <taxon>Heterobranchia</taxon>
        <taxon>Euthyneura</taxon>
        <taxon>Panpulmonata</taxon>
        <taxon>Sacoglossa</taxon>
        <taxon>Placobranchoidea</taxon>
        <taxon>Plakobranchidae</taxon>
        <taxon>Plakobranchus</taxon>
    </lineage>
</organism>
<accession>A0AAV4DQ33</accession>
<proteinExistence type="predicted"/>
<comment type="caution">
    <text evidence="2">The sequence shown here is derived from an EMBL/GenBank/DDBJ whole genome shotgun (WGS) entry which is preliminary data.</text>
</comment>
<keyword evidence="3" id="KW-1185">Reference proteome</keyword>